<evidence type="ECO:0000313" key="3">
    <source>
        <dbReference type="Proteomes" id="UP000245370"/>
    </source>
</evidence>
<comment type="caution">
    <text evidence="2">The sequence shown here is derived from an EMBL/GenBank/DDBJ whole genome shotgun (WGS) entry which is preliminary data.</text>
</comment>
<dbReference type="AlphaFoldDB" id="A0A2U2XCJ0"/>
<dbReference type="InterPro" id="IPR002881">
    <property type="entry name" value="DUF58"/>
</dbReference>
<reference evidence="2 3" key="2">
    <citation type="submission" date="2018-05" db="EMBL/GenBank/DDBJ databases">
        <authorList>
            <person name="Lanie J.A."/>
            <person name="Ng W.-L."/>
            <person name="Kazmierczak K.M."/>
            <person name="Andrzejewski T.M."/>
            <person name="Davidsen T.M."/>
            <person name="Wayne K.J."/>
            <person name="Tettelin H."/>
            <person name="Glass J.I."/>
            <person name="Rusch D."/>
            <person name="Podicherti R."/>
            <person name="Tsui H.-C.T."/>
            <person name="Winkler M.E."/>
        </authorList>
    </citation>
    <scope>NUCLEOTIDE SEQUENCE [LARGE SCALE GENOMIC DNA]</scope>
    <source>
        <strain evidence="2 3">C305</strain>
    </source>
</reference>
<proteinExistence type="predicted"/>
<dbReference type="OrthoDB" id="9776116at2"/>
<dbReference type="Proteomes" id="UP000245370">
    <property type="component" value="Unassembled WGS sequence"/>
</dbReference>
<organism evidence="2 3">
    <name type="scientific">Brumimicrobium oceani</name>
    <dbReference type="NCBI Taxonomy" id="2100725"/>
    <lineage>
        <taxon>Bacteria</taxon>
        <taxon>Pseudomonadati</taxon>
        <taxon>Bacteroidota</taxon>
        <taxon>Flavobacteriia</taxon>
        <taxon>Flavobacteriales</taxon>
        <taxon>Crocinitomicaceae</taxon>
        <taxon>Brumimicrobium</taxon>
    </lineage>
</organism>
<sequence>METKELLKKVREIELKTRGLTKQVFSGEYNSAFKGRGMTFSEVKNYQFGDDVRSIDWNVTARFNEPFVKVFEEERELSVFMVLDISGSNNFGTKTKSKRELMLEVAAVLAFSAIANNDKVGAIFVSDHVEKFIPPKKGRSHALMILRELILYTPKSKATHLNEGLKFFRNVVKKRSICFLISDFYDENDYFEGLKIANRKHDMVALRLFDPAEKELPNLGLIKMFDAEKEVIRWVNTSSKKVRENYTNRFVECQKDLNTKFRKAGVDYASLSTDGKYLAELSKLFLTRSR</sequence>
<dbReference type="SUPFAM" id="SSF53300">
    <property type="entry name" value="vWA-like"/>
    <property type="match status" value="1"/>
</dbReference>
<dbReference type="Gene3D" id="3.40.50.410">
    <property type="entry name" value="von Willebrand factor, type A domain"/>
    <property type="match status" value="1"/>
</dbReference>
<dbReference type="Pfam" id="PF01882">
    <property type="entry name" value="DUF58"/>
    <property type="match status" value="1"/>
</dbReference>
<dbReference type="PANTHER" id="PTHR33608">
    <property type="entry name" value="BLL2464 PROTEIN"/>
    <property type="match status" value="1"/>
</dbReference>
<reference evidence="2 3" key="1">
    <citation type="submission" date="2018-05" db="EMBL/GenBank/DDBJ databases">
        <title>Brumimicrobium oceani sp. nov., isolated from coastal sediment.</title>
        <authorList>
            <person name="Kou Y."/>
        </authorList>
    </citation>
    <scope>NUCLEOTIDE SEQUENCE [LARGE SCALE GENOMIC DNA]</scope>
    <source>
        <strain evidence="2 3">C305</strain>
    </source>
</reference>
<feature type="domain" description="DUF58" evidence="1">
    <location>
        <begin position="42"/>
        <end position="250"/>
    </location>
</feature>
<name>A0A2U2XCJ0_9FLAO</name>
<accession>A0A2U2XCJ0</accession>
<evidence type="ECO:0000313" key="2">
    <source>
        <dbReference type="EMBL" id="PWH85519.1"/>
    </source>
</evidence>
<protein>
    <submittedName>
        <fullName evidence="2">DUF58 domain-containing protein</fullName>
    </submittedName>
</protein>
<dbReference type="RefSeq" id="WP_109359600.1">
    <property type="nucleotide sequence ID" value="NZ_QFRJ01000006.1"/>
</dbReference>
<gene>
    <name evidence="2" type="ORF">DIT68_09715</name>
</gene>
<dbReference type="InterPro" id="IPR036465">
    <property type="entry name" value="vWFA_dom_sf"/>
</dbReference>
<keyword evidence="3" id="KW-1185">Reference proteome</keyword>
<evidence type="ECO:0000259" key="1">
    <source>
        <dbReference type="Pfam" id="PF01882"/>
    </source>
</evidence>
<dbReference type="EMBL" id="QFRJ01000006">
    <property type="protein sequence ID" value="PWH85519.1"/>
    <property type="molecule type" value="Genomic_DNA"/>
</dbReference>
<dbReference type="PANTHER" id="PTHR33608:SF6">
    <property type="entry name" value="BLL2464 PROTEIN"/>
    <property type="match status" value="1"/>
</dbReference>